<keyword evidence="4" id="KW-0186">Copper</keyword>
<name>A0A061B571_CYBFA</name>
<dbReference type="InterPro" id="IPR001083">
    <property type="entry name" value="Cu_fist_DNA-bd_dom"/>
</dbReference>
<dbReference type="SMART" id="SM00412">
    <property type="entry name" value="Cu_FIST"/>
    <property type="match status" value="1"/>
</dbReference>
<evidence type="ECO:0000256" key="4">
    <source>
        <dbReference type="ARBA" id="ARBA00023008"/>
    </source>
</evidence>
<comment type="subcellular location">
    <subcellularLocation>
        <location evidence="1">Nucleus</location>
    </subcellularLocation>
</comment>
<organism evidence="10">
    <name type="scientific">Cyberlindnera fabianii</name>
    <name type="common">Yeast</name>
    <name type="synonym">Hansenula fabianii</name>
    <dbReference type="NCBI Taxonomy" id="36022"/>
    <lineage>
        <taxon>Eukaryota</taxon>
        <taxon>Fungi</taxon>
        <taxon>Dikarya</taxon>
        <taxon>Ascomycota</taxon>
        <taxon>Saccharomycotina</taxon>
        <taxon>Saccharomycetes</taxon>
        <taxon>Phaffomycetales</taxon>
        <taxon>Phaffomycetaceae</taxon>
        <taxon>Cyberlindnera</taxon>
    </lineage>
</organism>
<dbReference type="InterPro" id="IPR036395">
    <property type="entry name" value="Cu_fist_DNA-bd_dom_sf"/>
</dbReference>
<keyword evidence="5" id="KW-0805">Transcription regulation</keyword>
<dbReference type="GO" id="GO:0000978">
    <property type="term" value="F:RNA polymerase II cis-regulatory region sequence-specific DNA binding"/>
    <property type="evidence" value="ECO:0007669"/>
    <property type="project" value="TreeGrafter"/>
</dbReference>
<evidence type="ECO:0000313" key="10">
    <source>
        <dbReference type="EMBL" id="CDR42826.1"/>
    </source>
</evidence>
<evidence type="ECO:0000256" key="2">
    <source>
        <dbReference type="ARBA" id="ARBA00022723"/>
    </source>
</evidence>
<evidence type="ECO:0000256" key="7">
    <source>
        <dbReference type="ARBA" id="ARBA00023242"/>
    </source>
</evidence>
<dbReference type="GO" id="GO:0005507">
    <property type="term" value="F:copper ion binding"/>
    <property type="evidence" value="ECO:0007669"/>
    <property type="project" value="InterPro"/>
</dbReference>
<gene>
    <name evidence="10" type="ORF">CYFA0S_10e02740g</name>
</gene>
<evidence type="ECO:0000256" key="1">
    <source>
        <dbReference type="ARBA" id="ARBA00004123"/>
    </source>
</evidence>
<dbReference type="PANTHER" id="PTHR28088">
    <property type="entry name" value="TRANSCRIPTIONAL ACTIVATOR HAA1-RELATED"/>
    <property type="match status" value="1"/>
</dbReference>
<evidence type="ECO:0000259" key="9">
    <source>
        <dbReference type="PROSITE" id="PS50073"/>
    </source>
</evidence>
<dbReference type="InterPro" id="IPR051763">
    <property type="entry name" value="Copper_Homeo_Regul"/>
</dbReference>
<feature type="region of interest" description="Disordered" evidence="8">
    <location>
        <begin position="70"/>
        <end position="139"/>
    </location>
</feature>
<keyword evidence="6" id="KW-0804">Transcription</keyword>
<dbReference type="OrthoDB" id="5600085at2759"/>
<dbReference type="Gene3D" id="3.90.430.10">
    <property type="entry name" value="Copper fist DNA-binding domain"/>
    <property type="match status" value="1"/>
</dbReference>
<dbReference type="PRINTS" id="PR00617">
    <property type="entry name" value="COPPERFIST"/>
</dbReference>
<feature type="domain" description="Copper-fist" evidence="9">
    <location>
        <begin position="1"/>
        <end position="40"/>
    </location>
</feature>
<dbReference type="PANTHER" id="PTHR28088:SF7">
    <property type="entry name" value="METAL-BINDING ACTIVATOR 1"/>
    <property type="match status" value="1"/>
</dbReference>
<dbReference type="SUPFAM" id="SSF57879">
    <property type="entry name" value="Zinc domain conserved in yeast copper-regulated transcription factors"/>
    <property type="match status" value="1"/>
</dbReference>
<keyword evidence="7" id="KW-0539">Nucleus</keyword>
<reference evidence="10" key="1">
    <citation type="journal article" date="2014" name="Genome Announc.">
        <title>Genome sequence of the yeast Cyberlindnera fabianii (Hansenula fabianii).</title>
        <authorList>
            <person name="Freel K.C."/>
            <person name="Sarilar V."/>
            <person name="Neuveglise C."/>
            <person name="Devillers H."/>
            <person name="Friedrich A."/>
            <person name="Schacherer J."/>
        </authorList>
    </citation>
    <scope>NUCLEOTIDE SEQUENCE</scope>
    <source>
        <strain evidence="10">YJS4271</strain>
    </source>
</reference>
<feature type="compositionally biased region" description="Low complexity" evidence="8">
    <location>
        <begin position="75"/>
        <end position="93"/>
    </location>
</feature>
<dbReference type="SMART" id="SM01090">
    <property type="entry name" value="Copper-fist"/>
    <property type="match status" value="1"/>
</dbReference>
<dbReference type="PROSITE" id="PS50073">
    <property type="entry name" value="COPPER_FIST_2"/>
    <property type="match status" value="1"/>
</dbReference>
<accession>A0A061B571</accession>
<dbReference type="AlphaFoldDB" id="A0A061B571"/>
<dbReference type="VEuPathDB" id="FungiDB:BON22_3142"/>
<keyword evidence="2" id="KW-0479">Metal-binding</keyword>
<keyword evidence="3" id="KW-0862">Zinc</keyword>
<dbReference type="GO" id="GO:0006879">
    <property type="term" value="P:intracellular iron ion homeostasis"/>
    <property type="evidence" value="ECO:0007669"/>
    <property type="project" value="TreeGrafter"/>
</dbReference>
<dbReference type="FunFam" id="3.90.430.10:FF:000001">
    <property type="entry name" value="Copper fist DNA-binding protein"/>
    <property type="match status" value="1"/>
</dbReference>
<dbReference type="EMBL" id="LK052895">
    <property type="protein sequence ID" value="CDR42826.1"/>
    <property type="molecule type" value="Genomic_DNA"/>
</dbReference>
<evidence type="ECO:0000256" key="8">
    <source>
        <dbReference type="SAM" id="MobiDB-lite"/>
    </source>
</evidence>
<dbReference type="Pfam" id="PF00649">
    <property type="entry name" value="Copper-fist"/>
    <property type="match status" value="1"/>
</dbReference>
<dbReference type="GO" id="GO:0000981">
    <property type="term" value="F:DNA-binding transcription factor activity, RNA polymerase II-specific"/>
    <property type="evidence" value="ECO:0007669"/>
    <property type="project" value="TreeGrafter"/>
</dbReference>
<dbReference type="GO" id="GO:0005634">
    <property type="term" value="C:nucleus"/>
    <property type="evidence" value="ECO:0007669"/>
    <property type="project" value="UniProtKB-SubCell"/>
</dbReference>
<evidence type="ECO:0000256" key="3">
    <source>
        <dbReference type="ARBA" id="ARBA00022833"/>
    </source>
</evidence>
<evidence type="ECO:0000256" key="6">
    <source>
        <dbReference type="ARBA" id="ARBA00023163"/>
    </source>
</evidence>
<proteinExistence type="predicted"/>
<dbReference type="GO" id="GO:0045944">
    <property type="term" value="P:positive regulation of transcription by RNA polymerase II"/>
    <property type="evidence" value="ECO:0007669"/>
    <property type="project" value="TreeGrafter"/>
</dbReference>
<protein>
    <submittedName>
        <fullName evidence="10">CYFA0S10e02740g1_1</fullName>
    </submittedName>
</protein>
<sequence length="471" mass="50993">MIIIDGSKFACYNCIRGHRSSTCKHRDRNLVQVRGRGRPALNAGHRVVVTEAVTVAPQLEHHQSEPIFDLPIQAPPSAAGSSSDTSKSSSTASLVPTIHEHPNDTPSSSSSRESSKKSCCGGGVKKSTSSPTEPPRPMVCCSSKSQKLSCCGKTSDGCKCTPSTIILKAAKTEFADLSNGQMKFVGPASRQSQQSFPVNPPGGDMKRARHNPGPCCPRPSNPTPGNGLDLQHVSTFLVQEVHPCQAVPQQNEFMPIQPKMEHPTTLPQLSFGTSYHSADQQQYPHHDPQLQGEQFNMYLTQGCTTECECGPECSCVTCLVHRTAEQLQANGLLDTYTNTSNTPSDTTSSDRTNFNNFATARDSTPDPTSNDLLRFTIAGVVDTFSGDDCMCPDDACNCHTCAKHGIFNGVKLAMLDGSSYREDNEFEGFTMPQFGDEHDCQCKPEECACYDCAKHGIANGVRVNGHLDQQR</sequence>
<dbReference type="GO" id="GO:0006878">
    <property type="term" value="P:intracellular copper ion homeostasis"/>
    <property type="evidence" value="ECO:0007669"/>
    <property type="project" value="TreeGrafter"/>
</dbReference>
<evidence type="ECO:0000256" key="5">
    <source>
        <dbReference type="ARBA" id="ARBA00023015"/>
    </source>
</evidence>